<evidence type="ECO:0000256" key="5">
    <source>
        <dbReference type="ARBA" id="ARBA00023295"/>
    </source>
</evidence>
<dbReference type="Gene3D" id="3.20.20.80">
    <property type="entry name" value="Glycosidases"/>
    <property type="match status" value="1"/>
</dbReference>
<dbReference type="STRING" id="1314781.A0A165N965"/>
<dbReference type="InterPro" id="IPR045053">
    <property type="entry name" value="MAN-like"/>
</dbReference>
<name>A0A165N965_EXIGL</name>
<dbReference type="Proteomes" id="UP000077266">
    <property type="component" value="Unassembled WGS sequence"/>
</dbReference>
<evidence type="ECO:0000313" key="8">
    <source>
        <dbReference type="EMBL" id="KZW00403.1"/>
    </source>
</evidence>
<organism evidence="8 9">
    <name type="scientific">Exidia glandulosa HHB12029</name>
    <dbReference type="NCBI Taxonomy" id="1314781"/>
    <lineage>
        <taxon>Eukaryota</taxon>
        <taxon>Fungi</taxon>
        <taxon>Dikarya</taxon>
        <taxon>Basidiomycota</taxon>
        <taxon>Agaricomycotina</taxon>
        <taxon>Agaricomycetes</taxon>
        <taxon>Auriculariales</taxon>
        <taxon>Exidiaceae</taxon>
        <taxon>Exidia</taxon>
    </lineage>
</organism>
<dbReference type="SUPFAM" id="SSF51445">
    <property type="entry name" value="(Trans)glycosidases"/>
    <property type="match status" value="1"/>
</dbReference>
<dbReference type="PANTHER" id="PTHR31451">
    <property type="match status" value="1"/>
</dbReference>
<protein>
    <recommendedName>
        <fullName evidence="3">mannan endo-1,4-beta-mannosidase</fullName>
        <ecNumber evidence="3">3.2.1.78</ecNumber>
    </recommendedName>
</protein>
<dbReference type="GO" id="GO:0016985">
    <property type="term" value="F:mannan endo-1,4-beta-mannosidase activity"/>
    <property type="evidence" value="ECO:0007669"/>
    <property type="project" value="UniProtKB-EC"/>
</dbReference>
<feature type="chain" id="PRO_5007862934" description="mannan endo-1,4-beta-mannosidase" evidence="6">
    <location>
        <begin position="26"/>
        <end position="469"/>
    </location>
</feature>
<evidence type="ECO:0000256" key="2">
    <source>
        <dbReference type="ARBA" id="ARBA00005641"/>
    </source>
</evidence>
<dbReference type="PANTHER" id="PTHR31451:SF40">
    <property type="entry name" value="GLYCOSIDE HYDROLASE FAMILY 5 DOMAIN-CONTAINING PROTEIN"/>
    <property type="match status" value="1"/>
</dbReference>
<feature type="signal peptide" evidence="6">
    <location>
        <begin position="1"/>
        <end position="25"/>
    </location>
</feature>
<evidence type="ECO:0000256" key="6">
    <source>
        <dbReference type="SAM" id="SignalP"/>
    </source>
</evidence>
<keyword evidence="4 8" id="KW-0378">Hydrolase</keyword>
<keyword evidence="5" id="KW-0326">Glycosidase</keyword>
<evidence type="ECO:0000313" key="9">
    <source>
        <dbReference type="Proteomes" id="UP000077266"/>
    </source>
</evidence>
<gene>
    <name evidence="8" type="ORF">EXIGLDRAFT_721923</name>
</gene>
<evidence type="ECO:0000256" key="1">
    <source>
        <dbReference type="ARBA" id="ARBA00001678"/>
    </source>
</evidence>
<feature type="domain" description="Glycoside hydrolase family 5" evidence="7">
    <location>
        <begin position="41"/>
        <end position="459"/>
    </location>
</feature>
<comment type="similarity">
    <text evidence="2">Belongs to the glycosyl hydrolase 5 (cellulase A) family.</text>
</comment>
<dbReference type="AlphaFoldDB" id="A0A165N965"/>
<dbReference type="InterPro" id="IPR017853">
    <property type="entry name" value="GH"/>
</dbReference>
<dbReference type="Pfam" id="PF26410">
    <property type="entry name" value="GH5_mannosidase"/>
    <property type="match status" value="1"/>
</dbReference>
<keyword evidence="6" id="KW-0732">Signal</keyword>
<dbReference type="EC" id="3.2.1.78" evidence="3"/>
<keyword evidence="9" id="KW-1185">Reference proteome</keyword>
<dbReference type="InterPro" id="IPR001547">
    <property type="entry name" value="Glyco_hydro_5"/>
</dbReference>
<evidence type="ECO:0000259" key="7">
    <source>
        <dbReference type="Pfam" id="PF26410"/>
    </source>
</evidence>
<sequence>MPLQRRRALVSAALCALAALTPVVAQVPKGSKNWTPVEENDFVKVKGTRFFSKEGPWFMFGMNYWSCMNLAADDDAGGNYTRFITEMDQMASRGINHLRIMSSSEGAPTIQPFRMYPPLMPAPDKWDEKIFVGLDRCVAEAGKRGMRLTMSLNNEWHWSGGFAQYVSWFNKDEQIPYPPSWDPTANPPWGDYTTNSSWGFEGYANKFYSIPEAQELFKRHIAKVMFRQNTVTKKWYYNDATILAWELANEPQTDGKLIQWAEETSRYIKQNAYNQLVTTGSEGKFGEQAFKEIHSLSSIDFACAHLWVQNWGAYQMTDQSSANLNSAIEYARNFLSSIGEWSVAINKPVVLEEFGFPRDNWLNQGKNQYLYASTATTRNKDTYFDSVLNTIVTSWAEGKGFAGFQPWAYGGIWRPEPRFRNKFNEAWAGDPPHEAPGWYDLYDTDYTMEIIEKYVIFVKTLIGHGIGKK</sequence>
<proteinExistence type="inferred from homology"/>
<accession>A0A165N965</accession>
<dbReference type="InParanoid" id="A0A165N965"/>
<evidence type="ECO:0000256" key="4">
    <source>
        <dbReference type="ARBA" id="ARBA00022801"/>
    </source>
</evidence>
<dbReference type="EMBL" id="KV425901">
    <property type="protein sequence ID" value="KZW00403.1"/>
    <property type="molecule type" value="Genomic_DNA"/>
</dbReference>
<dbReference type="OrthoDB" id="406631at2759"/>
<evidence type="ECO:0000256" key="3">
    <source>
        <dbReference type="ARBA" id="ARBA00012706"/>
    </source>
</evidence>
<reference evidence="8 9" key="1">
    <citation type="journal article" date="2016" name="Mol. Biol. Evol.">
        <title>Comparative Genomics of Early-Diverging Mushroom-Forming Fungi Provides Insights into the Origins of Lignocellulose Decay Capabilities.</title>
        <authorList>
            <person name="Nagy L.G."/>
            <person name="Riley R."/>
            <person name="Tritt A."/>
            <person name="Adam C."/>
            <person name="Daum C."/>
            <person name="Floudas D."/>
            <person name="Sun H."/>
            <person name="Yadav J.S."/>
            <person name="Pangilinan J."/>
            <person name="Larsson K.H."/>
            <person name="Matsuura K."/>
            <person name="Barry K."/>
            <person name="Labutti K."/>
            <person name="Kuo R."/>
            <person name="Ohm R.A."/>
            <person name="Bhattacharya S.S."/>
            <person name="Shirouzu T."/>
            <person name="Yoshinaga Y."/>
            <person name="Martin F.M."/>
            <person name="Grigoriev I.V."/>
            <person name="Hibbett D.S."/>
        </authorList>
    </citation>
    <scope>NUCLEOTIDE SEQUENCE [LARGE SCALE GENOMIC DNA]</scope>
    <source>
        <strain evidence="8 9">HHB12029</strain>
    </source>
</reference>
<comment type="catalytic activity">
    <reaction evidence="1">
        <text>Random hydrolysis of (1-&gt;4)-beta-D-mannosidic linkages in mannans, galactomannans and glucomannans.</text>
        <dbReference type="EC" id="3.2.1.78"/>
    </reaction>
</comment>